<dbReference type="Gene3D" id="3.10.450.50">
    <property type="match status" value="1"/>
</dbReference>
<gene>
    <name evidence="2" type="ORF">FYK55_25555</name>
</gene>
<dbReference type="Pfam" id="PF12680">
    <property type="entry name" value="SnoaL_2"/>
    <property type="match status" value="1"/>
</dbReference>
<evidence type="ECO:0000259" key="1">
    <source>
        <dbReference type="Pfam" id="PF12680"/>
    </source>
</evidence>
<proteinExistence type="predicted"/>
<keyword evidence="3" id="KW-1185">Reference proteome</keyword>
<comment type="caution">
    <text evidence="2">The sequence shown here is derived from an EMBL/GenBank/DDBJ whole genome shotgun (WGS) entry which is preliminary data.</text>
</comment>
<dbReference type="Proteomes" id="UP000324479">
    <property type="component" value="Unassembled WGS sequence"/>
</dbReference>
<dbReference type="EMBL" id="VWOX01000023">
    <property type="protein sequence ID" value="KAA5538970.1"/>
    <property type="molecule type" value="Genomic_DNA"/>
</dbReference>
<reference evidence="2 3" key="1">
    <citation type="submission" date="2019-08" db="EMBL/GenBank/DDBJ databases">
        <authorList>
            <person name="Dhanesh K."/>
            <person name="Kumar G."/>
            <person name="Sasikala C."/>
            <person name="Venkata Ramana C."/>
        </authorList>
    </citation>
    <scope>NUCLEOTIDE SEQUENCE [LARGE SCALE GENOMIC DNA]</scope>
    <source>
        <strain evidence="2 3">JC645</strain>
    </source>
</reference>
<name>A0A5M6CX50_9BACT</name>
<protein>
    <submittedName>
        <fullName evidence="2">Nuclear transport factor 2 family protein</fullName>
    </submittedName>
</protein>
<dbReference type="InterPro" id="IPR037401">
    <property type="entry name" value="SnoaL-like"/>
</dbReference>
<evidence type="ECO:0000313" key="3">
    <source>
        <dbReference type="Proteomes" id="UP000324479"/>
    </source>
</evidence>
<organism evidence="2 3">
    <name type="scientific">Roseiconus nitratireducens</name>
    <dbReference type="NCBI Taxonomy" id="2605748"/>
    <lineage>
        <taxon>Bacteria</taxon>
        <taxon>Pseudomonadati</taxon>
        <taxon>Planctomycetota</taxon>
        <taxon>Planctomycetia</taxon>
        <taxon>Pirellulales</taxon>
        <taxon>Pirellulaceae</taxon>
        <taxon>Roseiconus</taxon>
    </lineage>
</organism>
<dbReference type="InterPro" id="IPR032710">
    <property type="entry name" value="NTF2-like_dom_sf"/>
</dbReference>
<evidence type="ECO:0000313" key="2">
    <source>
        <dbReference type="EMBL" id="KAA5538970.1"/>
    </source>
</evidence>
<feature type="domain" description="SnoaL-like" evidence="1">
    <location>
        <begin position="115"/>
        <end position="222"/>
    </location>
</feature>
<accession>A0A5M6CX50</accession>
<dbReference type="AlphaFoldDB" id="A0A5M6CX50"/>
<dbReference type="SUPFAM" id="SSF54427">
    <property type="entry name" value="NTF2-like"/>
    <property type="match status" value="1"/>
</dbReference>
<sequence>MLVVWLLNQSIWKSRIRSVHWQRRKYRCTRIRRWNVVPSLVGASAWRSGSCLSGASSVRLGLPAVASGRREIHQLHIGDSFESGTMAAGGNQVRPISFTVTESAMDRASFENRLKRIYDVRCEGDVDAALECFREDAVFRISTANETLLPRTAAAPALLRDVMTQLFEVWDWQEILEWKAVIDGNEAAIRYRLKATFVPNGQQITTEIFDQITLDDDGLVTEFVQFLDTAEVLKVVTTEP</sequence>